<dbReference type="InterPro" id="IPR050300">
    <property type="entry name" value="GDXG_lipolytic_enzyme"/>
</dbReference>
<gene>
    <name evidence="4" type="ORF">FRD01_23845</name>
</gene>
<evidence type="ECO:0000313" key="4">
    <source>
        <dbReference type="EMBL" id="QED30208.1"/>
    </source>
</evidence>
<dbReference type="OrthoDB" id="24847at2"/>
<dbReference type="Pfam" id="PF07859">
    <property type="entry name" value="Abhydrolase_3"/>
    <property type="match status" value="1"/>
</dbReference>
<evidence type="ECO:0000313" key="5">
    <source>
        <dbReference type="Proteomes" id="UP000321595"/>
    </source>
</evidence>
<dbReference type="Gene3D" id="3.40.50.1820">
    <property type="entry name" value="alpha/beta hydrolase"/>
    <property type="match status" value="1"/>
</dbReference>
<protein>
    <submittedName>
        <fullName evidence="4">Alpha/beta hydrolase</fullName>
    </submittedName>
</protein>
<dbReference type="AlphaFoldDB" id="A0A5B8XZ08"/>
<feature type="domain" description="Alpha/beta hydrolase fold-3" evidence="3">
    <location>
        <begin position="117"/>
        <end position="333"/>
    </location>
</feature>
<dbReference type="SUPFAM" id="SSF53474">
    <property type="entry name" value="alpha/beta-Hydrolases"/>
    <property type="match status" value="1"/>
</dbReference>
<dbReference type="KEGG" id="bbae:FRD01_23845"/>
<dbReference type="InterPro" id="IPR013094">
    <property type="entry name" value="AB_hydrolase_3"/>
</dbReference>
<dbReference type="GO" id="GO:0016787">
    <property type="term" value="F:hydrolase activity"/>
    <property type="evidence" value="ECO:0007669"/>
    <property type="project" value="UniProtKB-KW"/>
</dbReference>
<name>A0A5B8XZ08_9DELT</name>
<evidence type="ECO:0000259" key="3">
    <source>
        <dbReference type="Pfam" id="PF07859"/>
    </source>
</evidence>
<dbReference type="InterPro" id="IPR029058">
    <property type="entry name" value="AB_hydrolase_fold"/>
</dbReference>
<proteinExistence type="inferred from homology"/>
<dbReference type="EMBL" id="CP042467">
    <property type="protein sequence ID" value="QED30208.1"/>
    <property type="molecule type" value="Genomic_DNA"/>
</dbReference>
<comment type="similarity">
    <text evidence="1">Belongs to the 'GDXG' lipolytic enzyme family.</text>
</comment>
<accession>A0A5B8XZ08</accession>
<dbReference type="PROSITE" id="PS01173">
    <property type="entry name" value="LIPASE_GDXG_HIS"/>
    <property type="match status" value="1"/>
</dbReference>
<organism evidence="4 5">
    <name type="scientific">Microvenator marinus</name>
    <dbReference type="NCBI Taxonomy" id="2600177"/>
    <lineage>
        <taxon>Bacteria</taxon>
        <taxon>Deltaproteobacteria</taxon>
        <taxon>Bradymonadales</taxon>
        <taxon>Microvenatoraceae</taxon>
        <taxon>Microvenator</taxon>
    </lineage>
</organism>
<sequence>MTRSPETRNSARNPKCSTRLKYVLRCSSIESCTSGILYRFQNQSRMVVMSHQRSIREKVGSKTVESFFEGLSFASKMTPRARRELNSLFIERDIKYGSMPDHTLDIYHPVKPPKGIVVYVHGGGFRILSKDTHWIMGLGFARRGYRVYNLNYRLAPKHPYPSALEDLALGLEWIRARDSKLGKLPLVFAGESAGANLVSATTLAACKRFSEPFAEEIFELGVRPDAVLANCGVLQVSDWPRFARRKNISKFVEERLKEVSLAYLPDDRPGTLADPLLILEQERAWERPLPPFFSSVGTKDPLLDDTRRLDRALRDLGVYSDSRIYPGEVHAFHAFIWREQALRCWTDQFAFLDRALHLE</sequence>
<evidence type="ECO:0000256" key="2">
    <source>
        <dbReference type="ARBA" id="ARBA00022801"/>
    </source>
</evidence>
<evidence type="ECO:0000256" key="1">
    <source>
        <dbReference type="ARBA" id="ARBA00010515"/>
    </source>
</evidence>
<keyword evidence="2 4" id="KW-0378">Hydrolase</keyword>
<dbReference type="InterPro" id="IPR002168">
    <property type="entry name" value="Lipase_GDXG_HIS_AS"/>
</dbReference>
<keyword evidence="5" id="KW-1185">Reference proteome</keyword>
<reference evidence="4 5" key="1">
    <citation type="submission" date="2019-08" db="EMBL/GenBank/DDBJ databases">
        <authorList>
            <person name="Liang Q."/>
        </authorList>
    </citation>
    <scope>NUCLEOTIDE SEQUENCE [LARGE SCALE GENOMIC DNA]</scope>
    <source>
        <strain evidence="4 5">V1718</strain>
    </source>
</reference>
<dbReference type="Proteomes" id="UP000321595">
    <property type="component" value="Chromosome"/>
</dbReference>
<dbReference type="PANTHER" id="PTHR48081">
    <property type="entry name" value="AB HYDROLASE SUPERFAMILY PROTEIN C4A8.06C"/>
    <property type="match status" value="1"/>
</dbReference>